<accession>A0A5B9W2D4</accession>
<dbReference type="AlphaFoldDB" id="A0A5B9W2D4"/>
<dbReference type="EMBL" id="CP042997">
    <property type="protein sequence ID" value="QEH34718.1"/>
    <property type="molecule type" value="Genomic_DNA"/>
</dbReference>
<reference evidence="2 3" key="1">
    <citation type="submission" date="2019-08" db="EMBL/GenBank/DDBJ databases">
        <title>Deep-cultivation of Planctomycetes and their phenomic and genomic characterization uncovers novel biology.</title>
        <authorList>
            <person name="Wiegand S."/>
            <person name="Jogler M."/>
            <person name="Boedeker C."/>
            <person name="Pinto D."/>
            <person name="Vollmers J."/>
            <person name="Rivas-Marin E."/>
            <person name="Kohn T."/>
            <person name="Peeters S.H."/>
            <person name="Heuer A."/>
            <person name="Rast P."/>
            <person name="Oberbeckmann S."/>
            <person name="Bunk B."/>
            <person name="Jeske O."/>
            <person name="Meyerdierks A."/>
            <person name="Storesund J.E."/>
            <person name="Kallscheuer N."/>
            <person name="Luecker S."/>
            <person name="Lage O.M."/>
            <person name="Pohl T."/>
            <person name="Merkel B.J."/>
            <person name="Hornburger P."/>
            <person name="Mueller R.-W."/>
            <person name="Bruemmer F."/>
            <person name="Labrenz M."/>
            <person name="Spormann A.M."/>
            <person name="Op den Camp H."/>
            <person name="Overmann J."/>
            <person name="Amann R."/>
            <person name="Jetten M.S.M."/>
            <person name="Mascher T."/>
            <person name="Medema M.H."/>
            <person name="Devos D.P."/>
            <person name="Kaster A.-K."/>
            <person name="Ovreas L."/>
            <person name="Rohde M."/>
            <person name="Galperin M.Y."/>
            <person name="Jogler C."/>
        </authorList>
    </citation>
    <scope>NUCLEOTIDE SEQUENCE [LARGE SCALE GENOMIC DNA]</scope>
    <source>
        <strain evidence="2 3">OJF2</strain>
    </source>
</reference>
<keyword evidence="3" id="KW-1185">Reference proteome</keyword>
<feature type="signal peptide" evidence="1">
    <location>
        <begin position="1"/>
        <end position="27"/>
    </location>
</feature>
<name>A0A5B9W2D4_9BACT</name>
<proteinExistence type="predicted"/>
<dbReference type="RefSeq" id="WP_210420548.1">
    <property type="nucleotide sequence ID" value="NZ_CP042997.1"/>
</dbReference>
<gene>
    <name evidence="2" type="ORF">OJF2_32600</name>
</gene>
<evidence type="ECO:0000256" key="1">
    <source>
        <dbReference type="SAM" id="SignalP"/>
    </source>
</evidence>
<keyword evidence="1" id="KW-0732">Signal</keyword>
<dbReference type="KEGG" id="agv:OJF2_32600"/>
<protein>
    <submittedName>
        <fullName evidence="2">Uncharacterized protein</fullName>
    </submittedName>
</protein>
<evidence type="ECO:0000313" key="2">
    <source>
        <dbReference type="EMBL" id="QEH34718.1"/>
    </source>
</evidence>
<dbReference type="Proteomes" id="UP000324233">
    <property type="component" value="Chromosome"/>
</dbReference>
<evidence type="ECO:0000313" key="3">
    <source>
        <dbReference type="Proteomes" id="UP000324233"/>
    </source>
</evidence>
<organism evidence="2 3">
    <name type="scientific">Aquisphaera giovannonii</name>
    <dbReference type="NCBI Taxonomy" id="406548"/>
    <lineage>
        <taxon>Bacteria</taxon>
        <taxon>Pseudomonadati</taxon>
        <taxon>Planctomycetota</taxon>
        <taxon>Planctomycetia</taxon>
        <taxon>Isosphaerales</taxon>
        <taxon>Isosphaeraceae</taxon>
        <taxon>Aquisphaera</taxon>
    </lineage>
</organism>
<feature type="chain" id="PRO_5022902173" evidence="1">
    <location>
        <begin position="28"/>
        <end position="518"/>
    </location>
</feature>
<sequence length="518" mass="55387" precursor="true">MHIGCNGCGAMAWALLALLAWPMETEAAERVQPVPLGGTLNDQAGDRSYGVYVPTRQGGTLTVKSTGGTVRALTGPDGKPRTSGQDVGGPAAHGWYTFRVSGTEAGRPYSVETTFVQSARSARKPWNYYYWPTKGDSVHEPWAGGNGRVDTPAPAGDDVMIVPYGAAIAPGQDIILPGANGLLETRPAAGDTLTWFPNLYDDMYALGAEVGLYQTPSPLLKYDQIFGLTARSWEAAYSQTLGVQRWPGHCLGGAVASILLNEPTPAKGSGLTRDELKALWAELGENHLNHRIGDYAVNIPAGPPRPGYDPCDQFVARFHAVLERNLRARRIALLGNLRSFPPNGGPDEVWNHGIGAYDARFHAVAGRGERRARIELDLVANTGSNLNDRDPKPRTIRYEYELVYTPEGDVDEAAAHSCDWIGVGGDALYAPLNLLEIAESRWQGHNPMVTEANVRTLDAANGGRGLAGDAPAFRPVAVHEAGRAPLVASPAIGASVQPATGGPPNSPRRALLRIFGRD</sequence>